<dbReference type="AlphaFoldDB" id="G2Y8F5"/>
<dbReference type="EMBL" id="FQ790297">
    <property type="protein sequence ID" value="CCD48883.1"/>
    <property type="molecule type" value="Genomic_DNA"/>
</dbReference>
<dbReference type="HOGENOM" id="CLU_3124817_0_0_1"/>
<gene>
    <name evidence="1" type="ORF">BofuT4_uP032930.1</name>
</gene>
<proteinExistence type="predicted"/>
<evidence type="ECO:0000313" key="2">
    <source>
        <dbReference type="Proteomes" id="UP000008177"/>
    </source>
</evidence>
<dbReference type="InParanoid" id="G2Y8F5"/>
<reference evidence="2" key="1">
    <citation type="journal article" date="2011" name="PLoS Genet.">
        <title>Genomic analysis of the necrotrophic fungal pathogens Sclerotinia sclerotiorum and Botrytis cinerea.</title>
        <authorList>
            <person name="Amselem J."/>
            <person name="Cuomo C.A."/>
            <person name="van Kan J.A."/>
            <person name="Viaud M."/>
            <person name="Benito E.P."/>
            <person name="Couloux A."/>
            <person name="Coutinho P.M."/>
            <person name="de Vries R.P."/>
            <person name="Dyer P.S."/>
            <person name="Fillinger S."/>
            <person name="Fournier E."/>
            <person name="Gout L."/>
            <person name="Hahn M."/>
            <person name="Kohn L."/>
            <person name="Lapalu N."/>
            <person name="Plummer K.M."/>
            <person name="Pradier J.M."/>
            <person name="Quevillon E."/>
            <person name="Sharon A."/>
            <person name="Simon A."/>
            <person name="ten Have A."/>
            <person name="Tudzynski B."/>
            <person name="Tudzynski P."/>
            <person name="Wincker P."/>
            <person name="Andrew M."/>
            <person name="Anthouard V."/>
            <person name="Beever R.E."/>
            <person name="Beffa R."/>
            <person name="Benoit I."/>
            <person name="Bouzid O."/>
            <person name="Brault B."/>
            <person name="Chen Z."/>
            <person name="Choquer M."/>
            <person name="Collemare J."/>
            <person name="Cotton P."/>
            <person name="Danchin E.G."/>
            <person name="Da Silva C."/>
            <person name="Gautier A."/>
            <person name="Giraud C."/>
            <person name="Giraud T."/>
            <person name="Gonzalez C."/>
            <person name="Grossetete S."/>
            <person name="Guldener U."/>
            <person name="Henrissat B."/>
            <person name="Howlett B.J."/>
            <person name="Kodira C."/>
            <person name="Kretschmer M."/>
            <person name="Lappartient A."/>
            <person name="Leroch M."/>
            <person name="Levis C."/>
            <person name="Mauceli E."/>
            <person name="Neuveglise C."/>
            <person name="Oeser B."/>
            <person name="Pearson M."/>
            <person name="Poulain J."/>
            <person name="Poussereau N."/>
            <person name="Quesneville H."/>
            <person name="Rascle C."/>
            <person name="Schumacher J."/>
            <person name="Segurens B."/>
            <person name="Sexton A."/>
            <person name="Silva E."/>
            <person name="Sirven C."/>
            <person name="Soanes D.M."/>
            <person name="Talbot N.J."/>
            <person name="Templeton M."/>
            <person name="Yandava C."/>
            <person name="Yarden O."/>
            <person name="Zeng Q."/>
            <person name="Rollins J.A."/>
            <person name="Lebrun M.H."/>
            <person name="Dickman M."/>
        </authorList>
    </citation>
    <scope>NUCLEOTIDE SEQUENCE [LARGE SCALE GENOMIC DNA]</scope>
    <source>
        <strain evidence="2">T4</strain>
    </source>
</reference>
<evidence type="ECO:0000313" key="1">
    <source>
        <dbReference type="EMBL" id="CCD48883.1"/>
    </source>
</evidence>
<sequence>MTFAITKAPAKTPPCLNAKGLFLRGWYPTAANHGSSCWINPISNRSSQLR</sequence>
<accession>G2Y8F5</accession>
<organism evidence="1 2">
    <name type="scientific">Botryotinia fuckeliana (strain T4)</name>
    <name type="common">Noble rot fungus</name>
    <name type="synonym">Botrytis cinerea</name>
    <dbReference type="NCBI Taxonomy" id="999810"/>
    <lineage>
        <taxon>Eukaryota</taxon>
        <taxon>Fungi</taxon>
        <taxon>Dikarya</taxon>
        <taxon>Ascomycota</taxon>
        <taxon>Pezizomycotina</taxon>
        <taxon>Leotiomycetes</taxon>
        <taxon>Helotiales</taxon>
        <taxon>Sclerotiniaceae</taxon>
        <taxon>Botrytis</taxon>
    </lineage>
</organism>
<dbReference type="Proteomes" id="UP000008177">
    <property type="component" value="Unplaced contigs"/>
</dbReference>
<protein>
    <submittedName>
        <fullName evidence="1">Uncharacterized protein</fullName>
    </submittedName>
</protein>
<name>G2Y8F5_BOTF4</name>